<evidence type="ECO:0000259" key="1">
    <source>
        <dbReference type="Pfam" id="PF00583"/>
    </source>
</evidence>
<dbReference type="InterPro" id="IPR000182">
    <property type="entry name" value="GNAT_dom"/>
</dbReference>
<comment type="caution">
    <text evidence="2">The sequence shown here is derived from an EMBL/GenBank/DDBJ whole genome shotgun (WGS) entry which is preliminary data.</text>
</comment>
<name>A0A4D4MDM8_STRAX</name>
<organism evidence="2 3">
    <name type="scientific">Streptomyces avermitilis</name>
    <dbReference type="NCBI Taxonomy" id="33903"/>
    <lineage>
        <taxon>Bacteria</taxon>
        <taxon>Bacillati</taxon>
        <taxon>Actinomycetota</taxon>
        <taxon>Actinomycetes</taxon>
        <taxon>Kitasatosporales</taxon>
        <taxon>Streptomycetaceae</taxon>
        <taxon>Streptomyces</taxon>
    </lineage>
</organism>
<dbReference type="Proteomes" id="UP000302139">
    <property type="component" value="Unassembled WGS sequence"/>
</dbReference>
<sequence length="101" mass="10495">MASVSLTLVAANEQDQPIGALSVTAPGTIIERALEYGYSNVQAVILSVAIGKVHGLAVAEQARGQGLASFLLKRALAGLRPARLLPVARVLGDRAGPRRLL</sequence>
<accession>A0A4D4MDM8</accession>
<dbReference type="Gene3D" id="3.40.630.30">
    <property type="match status" value="1"/>
</dbReference>
<dbReference type="GO" id="GO:0016747">
    <property type="term" value="F:acyltransferase activity, transferring groups other than amino-acyl groups"/>
    <property type="evidence" value="ECO:0007669"/>
    <property type="project" value="InterPro"/>
</dbReference>
<evidence type="ECO:0000313" key="3">
    <source>
        <dbReference type="Proteomes" id="UP000302139"/>
    </source>
</evidence>
<dbReference type="InterPro" id="IPR016181">
    <property type="entry name" value="Acyl_CoA_acyltransferase"/>
</dbReference>
<proteinExistence type="predicted"/>
<dbReference type="SUPFAM" id="SSF55729">
    <property type="entry name" value="Acyl-CoA N-acyltransferases (Nat)"/>
    <property type="match status" value="1"/>
</dbReference>
<feature type="domain" description="N-acetyltransferase" evidence="1">
    <location>
        <begin position="8"/>
        <end position="77"/>
    </location>
</feature>
<gene>
    <name evidence="2" type="ORF">SAV14893_094440</name>
</gene>
<evidence type="ECO:0000313" key="2">
    <source>
        <dbReference type="EMBL" id="GDY70051.1"/>
    </source>
</evidence>
<dbReference type="Pfam" id="PF00583">
    <property type="entry name" value="Acetyltransf_1"/>
    <property type="match status" value="1"/>
</dbReference>
<dbReference type="AlphaFoldDB" id="A0A4D4MDM8"/>
<dbReference type="EMBL" id="BJHX01000003">
    <property type="protein sequence ID" value="GDY70051.1"/>
    <property type="molecule type" value="Genomic_DNA"/>
</dbReference>
<reference evidence="2 3" key="1">
    <citation type="submission" date="2019-04" db="EMBL/GenBank/DDBJ databases">
        <title>Draft genome sequences of Streptomyces avermitilis NBRC 14893.</title>
        <authorList>
            <person name="Komaki H."/>
            <person name="Tamura T."/>
            <person name="Hosoyama A."/>
        </authorList>
    </citation>
    <scope>NUCLEOTIDE SEQUENCE [LARGE SCALE GENOMIC DNA]</scope>
    <source>
        <strain evidence="2 3">NBRC 14893</strain>
    </source>
</reference>
<protein>
    <recommendedName>
        <fullName evidence="1">N-acetyltransferase domain-containing protein</fullName>
    </recommendedName>
</protein>